<dbReference type="Proteomes" id="UP000433945">
    <property type="component" value="Unassembled WGS sequence"/>
</dbReference>
<reference evidence="5 6" key="1">
    <citation type="submission" date="2019-12" db="EMBL/GenBank/DDBJ databases">
        <authorList>
            <person name="Sun J.-Q."/>
        </authorList>
    </citation>
    <scope>NUCLEOTIDE SEQUENCE [LARGE SCALE GENOMIC DNA]</scope>
    <source>
        <strain evidence="5 6">JCM 17928</strain>
    </source>
</reference>
<dbReference type="InterPro" id="IPR012373">
    <property type="entry name" value="Ferrdict_sens_TM"/>
</dbReference>
<evidence type="ECO:0000256" key="1">
    <source>
        <dbReference type="SAM" id="MobiDB-lite"/>
    </source>
</evidence>
<feature type="domain" description="FecR protein" evidence="3">
    <location>
        <begin position="91"/>
        <end position="175"/>
    </location>
</feature>
<protein>
    <submittedName>
        <fullName evidence="5">DUF4974 domain-containing protein</fullName>
    </submittedName>
</protein>
<keyword evidence="2" id="KW-1133">Transmembrane helix</keyword>
<dbReference type="InterPro" id="IPR032508">
    <property type="entry name" value="FecR_C"/>
</dbReference>
<dbReference type="AlphaFoldDB" id="A0A6N8HFL9"/>
<feature type="compositionally biased region" description="Basic and acidic residues" evidence="1">
    <location>
        <begin position="1"/>
        <end position="15"/>
    </location>
</feature>
<evidence type="ECO:0000313" key="5">
    <source>
        <dbReference type="EMBL" id="MUV04481.1"/>
    </source>
</evidence>
<feature type="transmembrane region" description="Helical" evidence="2">
    <location>
        <begin position="48"/>
        <end position="67"/>
    </location>
</feature>
<dbReference type="PIRSF" id="PIRSF018266">
    <property type="entry name" value="FecR"/>
    <property type="match status" value="1"/>
</dbReference>
<evidence type="ECO:0000313" key="6">
    <source>
        <dbReference type="Proteomes" id="UP000433945"/>
    </source>
</evidence>
<dbReference type="GO" id="GO:0016989">
    <property type="term" value="F:sigma factor antagonist activity"/>
    <property type="evidence" value="ECO:0007669"/>
    <property type="project" value="TreeGrafter"/>
</dbReference>
<accession>A0A6N8HFL9</accession>
<feature type="domain" description="Protein FecR C-terminal" evidence="4">
    <location>
        <begin position="211"/>
        <end position="271"/>
    </location>
</feature>
<dbReference type="OrthoDB" id="934696at2"/>
<evidence type="ECO:0000259" key="4">
    <source>
        <dbReference type="Pfam" id="PF16344"/>
    </source>
</evidence>
<dbReference type="Pfam" id="PF16344">
    <property type="entry name" value="FecR_C"/>
    <property type="match status" value="1"/>
</dbReference>
<dbReference type="PANTHER" id="PTHR30273">
    <property type="entry name" value="PERIPLASMIC SIGNAL SENSOR AND SIGMA FACTOR ACTIVATOR FECR-RELATED"/>
    <property type="match status" value="1"/>
</dbReference>
<name>A0A6N8HFL9_9FLAO</name>
<keyword evidence="2" id="KW-0812">Transmembrane</keyword>
<keyword evidence="6" id="KW-1185">Reference proteome</keyword>
<feature type="region of interest" description="Disordered" evidence="1">
    <location>
        <begin position="1"/>
        <end position="27"/>
    </location>
</feature>
<keyword evidence="2" id="KW-0472">Membrane</keyword>
<dbReference type="PANTHER" id="PTHR30273:SF2">
    <property type="entry name" value="PROTEIN FECR"/>
    <property type="match status" value="1"/>
</dbReference>
<dbReference type="InterPro" id="IPR006860">
    <property type="entry name" value="FecR"/>
</dbReference>
<gene>
    <name evidence="5" type="ORF">GN157_12250</name>
</gene>
<sequence>MEDKNIDKELKKVWEEEATQQPDEKKEASWNDFSAKVFEKKPRKIKPWYYAAAAILLVFLSLSGVLLSDNSFGGNRDMAYTIVENPTTKVKLINLPDSTVVELQPNAKLEYTSDFADNRKINLNGTAFFKVHKDKEHPFRVFCGETTTTVLGTCFTVAEGEEDSVSVKLYEGSVQMTVKGNSHNWLLSPGEEFVYNEQEVTVEAFNRFKDFDNVPLKSVLKHIRDTYGYEVIMPKSYINMQVTLRLNEKENLTDVIHILAEMYNLTPQINEEIKKVTFKSR</sequence>
<dbReference type="Pfam" id="PF04773">
    <property type="entry name" value="FecR"/>
    <property type="match status" value="1"/>
</dbReference>
<dbReference type="Gene3D" id="3.55.50.30">
    <property type="match status" value="1"/>
</dbReference>
<organism evidence="5 6">
    <name type="scientific">Flavobacterium rakeshii</name>
    <dbReference type="NCBI Taxonomy" id="1038845"/>
    <lineage>
        <taxon>Bacteria</taxon>
        <taxon>Pseudomonadati</taxon>
        <taxon>Bacteroidota</taxon>
        <taxon>Flavobacteriia</taxon>
        <taxon>Flavobacteriales</taxon>
        <taxon>Flavobacteriaceae</taxon>
        <taxon>Flavobacterium</taxon>
    </lineage>
</organism>
<dbReference type="Gene3D" id="2.60.120.1440">
    <property type="match status" value="1"/>
</dbReference>
<evidence type="ECO:0000259" key="3">
    <source>
        <dbReference type="Pfam" id="PF04773"/>
    </source>
</evidence>
<dbReference type="EMBL" id="WOWP01000048">
    <property type="protein sequence ID" value="MUV04481.1"/>
    <property type="molecule type" value="Genomic_DNA"/>
</dbReference>
<comment type="caution">
    <text evidence="5">The sequence shown here is derived from an EMBL/GenBank/DDBJ whole genome shotgun (WGS) entry which is preliminary data.</text>
</comment>
<evidence type="ECO:0000256" key="2">
    <source>
        <dbReference type="SAM" id="Phobius"/>
    </source>
</evidence>
<proteinExistence type="predicted"/>
<dbReference type="RefSeq" id="WP_157483680.1">
    <property type="nucleotide sequence ID" value="NZ_WOWP01000048.1"/>
</dbReference>